<feature type="transmembrane region" description="Helical" evidence="1">
    <location>
        <begin position="94"/>
        <end position="114"/>
    </location>
</feature>
<dbReference type="InterPro" id="IPR007658">
    <property type="entry name" value="DUF594"/>
</dbReference>
<evidence type="ECO:0000313" key="4">
    <source>
        <dbReference type="Proteomes" id="UP000823388"/>
    </source>
</evidence>
<dbReference type="AlphaFoldDB" id="A0A8T0PGR1"/>
<reference evidence="3" key="1">
    <citation type="submission" date="2020-05" db="EMBL/GenBank/DDBJ databases">
        <title>WGS assembly of Panicum virgatum.</title>
        <authorList>
            <person name="Lovell J.T."/>
            <person name="Jenkins J."/>
            <person name="Shu S."/>
            <person name="Juenger T.E."/>
            <person name="Schmutz J."/>
        </authorList>
    </citation>
    <scope>NUCLEOTIDE SEQUENCE</scope>
    <source>
        <strain evidence="3">AP13</strain>
    </source>
</reference>
<keyword evidence="4" id="KW-1185">Reference proteome</keyword>
<evidence type="ECO:0000259" key="2">
    <source>
        <dbReference type="Pfam" id="PF13968"/>
    </source>
</evidence>
<dbReference type="InterPro" id="IPR025315">
    <property type="entry name" value="DUF4220"/>
</dbReference>
<dbReference type="Pfam" id="PF13968">
    <property type="entry name" value="DUF4220"/>
    <property type="match status" value="1"/>
</dbReference>
<dbReference type="OrthoDB" id="607136at2759"/>
<comment type="caution">
    <text evidence="3">The sequence shown here is derived from an EMBL/GenBank/DDBJ whole genome shotgun (WGS) entry which is preliminary data.</text>
</comment>
<accession>A0A8T0PGR1</accession>
<protein>
    <recommendedName>
        <fullName evidence="2">DUF4220 domain-containing protein</fullName>
    </recommendedName>
</protein>
<organism evidence="3 4">
    <name type="scientific">Panicum virgatum</name>
    <name type="common">Blackwell switchgrass</name>
    <dbReference type="NCBI Taxonomy" id="38727"/>
    <lineage>
        <taxon>Eukaryota</taxon>
        <taxon>Viridiplantae</taxon>
        <taxon>Streptophyta</taxon>
        <taxon>Embryophyta</taxon>
        <taxon>Tracheophyta</taxon>
        <taxon>Spermatophyta</taxon>
        <taxon>Magnoliopsida</taxon>
        <taxon>Liliopsida</taxon>
        <taxon>Poales</taxon>
        <taxon>Poaceae</taxon>
        <taxon>PACMAD clade</taxon>
        <taxon>Panicoideae</taxon>
        <taxon>Panicodae</taxon>
        <taxon>Paniceae</taxon>
        <taxon>Panicinae</taxon>
        <taxon>Panicum</taxon>
        <taxon>Panicum sect. Hiantes</taxon>
    </lineage>
</organism>
<proteinExistence type="predicted"/>
<name>A0A8T0PGR1_PANVG</name>
<dbReference type="PANTHER" id="PTHR31325">
    <property type="entry name" value="OS01G0798800 PROTEIN-RELATED"/>
    <property type="match status" value="1"/>
</dbReference>
<sequence length="735" mass="81290">MRMANDGGEEVCSRHPAKPQSLEYLLNEWEIQCLKLVSLALQGFLFFLAGIRQRSSSRFIGVLLWLAYLSADSVAVFVLGHLAVHAGGPSHQLVFLWAPFVLLHLGGQDTITALSMQDNVLWKRHALTLAQQVALAVYDVARTPWPDRRLLAAVVLMFLSGCVKYAERTLCLARASPARLTADFLGCFQDRISSIKEMQAIARDGGLGSSRYLNSRAFTRFSLNPAMDVMSTDILPNYDWSASRDIFSDLYSKIRRLGRSDQEEYFRRTYRFAEERLFVCYRRLYTKALFRLSPLGAFLHLVTFLSTSSATALFHLSVSGGQAGRTYSSTDVAVTYVLLAGAVTLEVSSCLLSMLTRQDLWSHPVLCCSCLQQLPIIKLVFCLTCGNCAVLLRRWRRPRHWSQELAQYSVVGRSAQKAYGGRLLPGCVAKHVTEATRPVPVTDGLKLFVIERLLDADAMPTGSDFTGSRGELALSKWMGSLEAPAAASGILHESLRDVDFPTSVLLWHIATEVCFFNAADAGAAAATALPANPADEERKKIGRQLSNYVMYLVFKCGVLRNSGSEFLLRKAKYEIHERIKGQRQHGGDGKEDRSREEVAVERIVKSGDMGQVEPRGKDIVAAAARNDDDAAATAASAIEVLSDRVLPRALKVAAALDGVRGGRPQQGYRAASRWDLIAAVWLEMLYYIGPRCGAAFHREHLSNGGEFATHVLVLMYIIGPLGYHPDMLSFEPLNK</sequence>
<feature type="transmembrane region" description="Helical" evidence="1">
    <location>
        <begin position="292"/>
        <end position="314"/>
    </location>
</feature>
<keyword evidence="1" id="KW-0812">Transmembrane</keyword>
<evidence type="ECO:0000256" key="1">
    <source>
        <dbReference type="SAM" id="Phobius"/>
    </source>
</evidence>
<evidence type="ECO:0000313" key="3">
    <source>
        <dbReference type="EMBL" id="KAG2557604.1"/>
    </source>
</evidence>
<feature type="transmembrane region" description="Helical" evidence="1">
    <location>
        <begin position="62"/>
        <end position="82"/>
    </location>
</feature>
<keyword evidence="1" id="KW-0472">Membrane</keyword>
<feature type="domain" description="DUF4220" evidence="2">
    <location>
        <begin position="65"/>
        <end position="411"/>
    </location>
</feature>
<dbReference type="Proteomes" id="UP000823388">
    <property type="component" value="Chromosome 8N"/>
</dbReference>
<keyword evidence="1" id="KW-1133">Transmembrane helix</keyword>
<dbReference type="Pfam" id="PF04578">
    <property type="entry name" value="DUF594"/>
    <property type="match status" value="1"/>
</dbReference>
<gene>
    <name evidence="3" type="ORF">PVAP13_8NG220206</name>
</gene>
<dbReference type="EMBL" id="CM029052">
    <property type="protein sequence ID" value="KAG2557604.1"/>
    <property type="molecule type" value="Genomic_DNA"/>
</dbReference>